<comment type="caution">
    <text evidence="3">The sequence shown here is derived from an EMBL/GenBank/DDBJ whole genome shotgun (WGS) entry which is preliminary data.</text>
</comment>
<reference evidence="3 4" key="1">
    <citation type="submission" date="2020-09" db="EMBL/GenBank/DDBJ databases">
        <title>Roseomonas.</title>
        <authorList>
            <person name="Zhu W."/>
        </authorList>
    </citation>
    <scope>NUCLEOTIDE SEQUENCE [LARGE SCALE GENOMIC DNA]</scope>
    <source>
        <strain evidence="3 4">573</strain>
    </source>
</reference>
<gene>
    <name evidence="3" type="ORF">IAI61_03925</name>
</gene>
<dbReference type="RefSeq" id="WP_207415607.1">
    <property type="nucleotide sequence ID" value="NZ_CP061177.1"/>
</dbReference>
<dbReference type="EMBL" id="JACTNG010000002">
    <property type="protein sequence ID" value="MBO1078167.1"/>
    <property type="molecule type" value="Genomic_DNA"/>
</dbReference>
<dbReference type="Proteomes" id="UP001518989">
    <property type="component" value="Unassembled WGS sequence"/>
</dbReference>
<feature type="transmembrane region" description="Helical" evidence="2">
    <location>
        <begin position="104"/>
        <end position="121"/>
    </location>
</feature>
<proteinExistence type="predicted"/>
<keyword evidence="2" id="KW-0472">Membrane</keyword>
<keyword evidence="4" id="KW-1185">Reference proteome</keyword>
<evidence type="ECO:0008006" key="5">
    <source>
        <dbReference type="Google" id="ProtNLM"/>
    </source>
</evidence>
<evidence type="ECO:0000313" key="3">
    <source>
        <dbReference type="EMBL" id="MBO1078167.1"/>
    </source>
</evidence>
<sequence>MTTPEQPDANKPLADKAAEAVTGKPLDKPVADTVSEAATDAKDTLQDGFSRFDATARKVTSEAAEHASETADDVSEAAQAYAHQGLDSLNRAGTAVAGAITQRPFVALISALLGGAMVALARR</sequence>
<feature type="region of interest" description="Disordered" evidence="1">
    <location>
        <begin position="1"/>
        <end position="30"/>
    </location>
</feature>
<organism evidence="3 4">
    <name type="scientific">Roseomonas haemaphysalidis</name>
    <dbReference type="NCBI Taxonomy" id="2768162"/>
    <lineage>
        <taxon>Bacteria</taxon>
        <taxon>Pseudomonadati</taxon>
        <taxon>Pseudomonadota</taxon>
        <taxon>Alphaproteobacteria</taxon>
        <taxon>Acetobacterales</taxon>
        <taxon>Roseomonadaceae</taxon>
        <taxon>Roseomonas</taxon>
    </lineage>
</organism>
<protein>
    <recommendedName>
        <fullName evidence="5">CsbD family protein</fullName>
    </recommendedName>
</protein>
<evidence type="ECO:0000313" key="4">
    <source>
        <dbReference type="Proteomes" id="UP001518989"/>
    </source>
</evidence>
<accession>A0ABS3KMB0</accession>
<keyword evidence="2" id="KW-1133">Transmembrane helix</keyword>
<evidence type="ECO:0000256" key="1">
    <source>
        <dbReference type="SAM" id="MobiDB-lite"/>
    </source>
</evidence>
<evidence type="ECO:0000256" key="2">
    <source>
        <dbReference type="SAM" id="Phobius"/>
    </source>
</evidence>
<name>A0ABS3KMB0_9PROT</name>
<keyword evidence="2" id="KW-0812">Transmembrane</keyword>